<evidence type="ECO:0000313" key="2">
    <source>
        <dbReference type="EMBL" id="KAB7504705.1"/>
    </source>
</evidence>
<feature type="region of interest" description="Disordered" evidence="1">
    <location>
        <begin position="213"/>
        <end position="325"/>
    </location>
</feature>
<feature type="compositionally biased region" description="Low complexity" evidence="1">
    <location>
        <begin position="150"/>
        <end position="168"/>
    </location>
</feature>
<protein>
    <recommendedName>
        <fullName evidence="4">Abscission/NoCut checkpoint regulator</fullName>
    </recommendedName>
</protein>
<proteinExistence type="predicted"/>
<dbReference type="GO" id="GO:0005813">
    <property type="term" value="C:centrosome"/>
    <property type="evidence" value="ECO:0007669"/>
    <property type="project" value="TreeGrafter"/>
</dbReference>
<evidence type="ECO:0000256" key="1">
    <source>
        <dbReference type="SAM" id="MobiDB-lite"/>
    </source>
</evidence>
<dbReference type="GO" id="GO:0009838">
    <property type="term" value="P:abscission"/>
    <property type="evidence" value="ECO:0007669"/>
    <property type="project" value="TreeGrafter"/>
</dbReference>
<accession>A0A5N5THP6</accession>
<name>A0A5N5THP6_9CRUS</name>
<gene>
    <name evidence="2" type="ORF">Anas_08597</name>
</gene>
<feature type="compositionally biased region" description="Basic residues" evidence="1">
    <location>
        <begin position="272"/>
        <end position="294"/>
    </location>
</feature>
<feature type="compositionally biased region" description="Polar residues" evidence="1">
    <location>
        <begin position="223"/>
        <end position="233"/>
    </location>
</feature>
<feature type="region of interest" description="Disordered" evidence="1">
    <location>
        <begin position="1"/>
        <end position="46"/>
    </location>
</feature>
<reference evidence="2 3" key="1">
    <citation type="journal article" date="2019" name="PLoS Biol.">
        <title>Sex chromosomes control vertical transmission of feminizing Wolbachia symbionts in an isopod.</title>
        <authorList>
            <person name="Becking T."/>
            <person name="Chebbi M.A."/>
            <person name="Giraud I."/>
            <person name="Moumen B."/>
            <person name="Laverre T."/>
            <person name="Caubet Y."/>
            <person name="Peccoud J."/>
            <person name="Gilbert C."/>
            <person name="Cordaux R."/>
        </authorList>
    </citation>
    <scope>NUCLEOTIDE SEQUENCE [LARGE SCALE GENOMIC DNA]</scope>
    <source>
        <strain evidence="2">ANa2</strain>
        <tissue evidence="2">Whole body excluding digestive tract and cuticle</tissue>
    </source>
</reference>
<evidence type="ECO:0000313" key="3">
    <source>
        <dbReference type="Proteomes" id="UP000326759"/>
    </source>
</evidence>
<dbReference type="GO" id="GO:0044878">
    <property type="term" value="P:mitotic cytokinesis checkpoint signaling"/>
    <property type="evidence" value="ECO:0007669"/>
    <property type="project" value="TreeGrafter"/>
</dbReference>
<dbReference type="PANTHER" id="PTHR46603:SF1">
    <property type="entry name" value="ABSCISSION_NOCUT CHECKPOINT REGULATOR"/>
    <property type="match status" value="1"/>
</dbReference>
<dbReference type="OrthoDB" id="5407799at2759"/>
<dbReference type="GO" id="GO:0032154">
    <property type="term" value="C:cleavage furrow"/>
    <property type="evidence" value="ECO:0007669"/>
    <property type="project" value="TreeGrafter"/>
</dbReference>
<evidence type="ECO:0008006" key="4">
    <source>
        <dbReference type="Google" id="ProtNLM"/>
    </source>
</evidence>
<feature type="region of interest" description="Disordered" evidence="1">
    <location>
        <begin position="89"/>
        <end position="109"/>
    </location>
</feature>
<dbReference type="EMBL" id="SEYY01002548">
    <property type="protein sequence ID" value="KAB7504705.1"/>
    <property type="molecule type" value="Genomic_DNA"/>
</dbReference>
<dbReference type="PANTHER" id="PTHR46603">
    <property type="entry name" value="ABSCISSION/NOCUT CHECKPOINT REGULATOR"/>
    <property type="match status" value="1"/>
</dbReference>
<feature type="region of interest" description="Disordered" evidence="1">
    <location>
        <begin position="137"/>
        <end position="183"/>
    </location>
</feature>
<feature type="compositionally biased region" description="Polar residues" evidence="1">
    <location>
        <begin position="248"/>
        <end position="257"/>
    </location>
</feature>
<feature type="compositionally biased region" description="Basic and acidic residues" evidence="1">
    <location>
        <begin position="169"/>
        <end position="178"/>
    </location>
</feature>
<dbReference type="GO" id="GO:0032266">
    <property type="term" value="F:phosphatidylinositol-3-phosphate binding"/>
    <property type="evidence" value="ECO:0007669"/>
    <property type="project" value="TreeGrafter"/>
</dbReference>
<comment type="caution">
    <text evidence="2">The sequence shown here is derived from an EMBL/GenBank/DDBJ whole genome shotgun (WGS) entry which is preliminary data.</text>
</comment>
<organism evidence="2 3">
    <name type="scientific">Armadillidium nasatum</name>
    <dbReference type="NCBI Taxonomy" id="96803"/>
    <lineage>
        <taxon>Eukaryota</taxon>
        <taxon>Metazoa</taxon>
        <taxon>Ecdysozoa</taxon>
        <taxon>Arthropoda</taxon>
        <taxon>Crustacea</taxon>
        <taxon>Multicrustacea</taxon>
        <taxon>Malacostraca</taxon>
        <taxon>Eumalacostraca</taxon>
        <taxon>Peracarida</taxon>
        <taxon>Isopoda</taxon>
        <taxon>Oniscidea</taxon>
        <taxon>Crinocheta</taxon>
        <taxon>Armadillidiidae</taxon>
        <taxon>Armadillidium</taxon>
    </lineage>
</organism>
<dbReference type="GO" id="GO:0030496">
    <property type="term" value="C:midbody"/>
    <property type="evidence" value="ECO:0007669"/>
    <property type="project" value="TreeGrafter"/>
</dbReference>
<keyword evidence="3" id="KW-1185">Reference proteome</keyword>
<dbReference type="Proteomes" id="UP000326759">
    <property type="component" value="Unassembled WGS sequence"/>
</dbReference>
<sequence length="325" mass="35902">MSDPGRMPLHKQGSLSHIEQSLKIIPNPPSQAPVTIYPGPKAGNQNLSKADIEIADRLEKLRNSHVEEVPTEEEMALRLAKLKGLQSDHYTKSTNYAYQPPDSRTQVEKSEDLLKQVMGEVALDSKVVKPEEEIQARLSTLRGQTKVDDSSTTSSLNSSSVLSSSASSEPRKHEKSLQDEIAALMRQAQSEVNNASSSVKLLKKDPTIRAALEEAASKRGKSVRSTDSTSSEELYSGDDDVDEREVGSSDNGAQPNQTEKDEVNRVVNLYTHKVRRRKEKRKLRALKQKEKKNKTGSSSSSDRELSDSDLDSQPTSESEKLSDSD</sequence>
<dbReference type="AlphaFoldDB" id="A0A5N5THP6"/>